<dbReference type="InterPro" id="IPR017896">
    <property type="entry name" value="4Fe4S_Fe-S-bd"/>
</dbReference>
<dbReference type="SUPFAM" id="SSF46548">
    <property type="entry name" value="alpha-helical ferredoxin"/>
    <property type="match status" value="1"/>
</dbReference>
<dbReference type="InterPro" id="IPR009051">
    <property type="entry name" value="Helical_ferredxn"/>
</dbReference>
<dbReference type="PANTHER" id="PTHR40447">
    <property type="entry name" value="ANAEROBIC SULFITE REDUCTASE SUBUNIT A"/>
    <property type="match status" value="1"/>
</dbReference>
<protein>
    <submittedName>
        <fullName evidence="6">4Fe-4S binding domain protein</fullName>
    </submittedName>
</protein>
<dbReference type="PROSITE" id="PS51379">
    <property type="entry name" value="4FE4S_FER_2"/>
    <property type="match status" value="2"/>
</dbReference>
<feature type="region of interest" description="Disordered" evidence="4">
    <location>
        <begin position="1"/>
        <end position="25"/>
    </location>
</feature>
<gene>
    <name evidence="6" type="ORF">HMPREF0591_4164</name>
</gene>
<evidence type="ECO:0000313" key="7">
    <source>
        <dbReference type="Proteomes" id="UP000003653"/>
    </source>
</evidence>
<reference evidence="6 7" key="1">
    <citation type="submission" date="2010-04" db="EMBL/GenBank/DDBJ databases">
        <authorList>
            <person name="Muzny D."/>
            <person name="Qin X."/>
            <person name="Deng J."/>
            <person name="Jiang H."/>
            <person name="Liu Y."/>
            <person name="Qu J."/>
            <person name="Song X.-Z."/>
            <person name="Zhang L."/>
            <person name="Thornton R."/>
            <person name="Coyle M."/>
            <person name="Francisco L."/>
            <person name="Jackson L."/>
            <person name="Javaid M."/>
            <person name="Korchina V."/>
            <person name="Kovar C."/>
            <person name="Mata R."/>
            <person name="Mathew T."/>
            <person name="Ngo R."/>
            <person name="Nguyen L."/>
            <person name="Nguyen N."/>
            <person name="Okwuonu G."/>
            <person name="Ongeri F."/>
            <person name="Pham C."/>
            <person name="Simmons D."/>
            <person name="Wilczek-Boney K."/>
            <person name="Hale W."/>
            <person name="Jakkamsetti A."/>
            <person name="Pham P."/>
            <person name="Ruth R."/>
            <person name="San Lucas F."/>
            <person name="Warren J."/>
            <person name="Zhang J."/>
            <person name="Zhao Z."/>
            <person name="Zhou C."/>
            <person name="Zhu D."/>
            <person name="Lee S."/>
            <person name="Bess C."/>
            <person name="Blankenburg K."/>
            <person name="Forbes L."/>
            <person name="Fu Q."/>
            <person name="Gubbala S."/>
            <person name="Hirani K."/>
            <person name="Jayaseelan J.C."/>
            <person name="Lara F."/>
            <person name="Munidasa M."/>
            <person name="Palculict T."/>
            <person name="Patil S."/>
            <person name="Pu L.-L."/>
            <person name="Saada N."/>
            <person name="Tang L."/>
            <person name="Weissenberger G."/>
            <person name="Zhu Y."/>
            <person name="Hemphill L."/>
            <person name="Shang Y."/>
            <person name="Youmans B."/>
            <person name="Ayvaz T."/>
            <person name="Ross M."/>
            <person name="Santibanez J."/>
            <person name="Aqrawi P."/>
            <person name="Gross S."/>
            <person name="Joshi V."/>
            <person name="Fowler G."/>
            <person name="Nazareth L."/>
            <person name="Reid J."/>
            <person name="Worley K."/>
            <person name="Petrosino J."/>
            <person name="Highlander S."/>
            <person name="Gibbs R."/>
        </authorList>
    </citation>
    <scope>NUCLEOTIDE SEQUENCE [LARGE SCALE GENOMIC DNA]</scope>
    <source>
        <strain evidence="6 7">ATCC BAA-614</strain>
    </source>
</reference>
<keyword evidence="1" id="KW-0479">Metal-binding</keyword>
<evidence type="ECO:0000256" key="4">
    <source>
        <dbReference type="SAM" id="MobiDB-lite"/>
    </source>
</evidence>
<dbReference type="eggNOG" id="COG0479">
    <property type="taxonomic scope" value="Bacteria"/>
</dbReference>
<dbReference type="AlphaFoldDB" id="D5PDC0"/>
<dbReference type="Gene3D" id="1.10.1060.10">
    <property type="entry name" value="Alpha-helical ferredoxin"/>
    <property type="match status" value="1"/>
</dbReference>
<dbReference type="PANTHER" id="PTHR40447:SF1">
    <property type="entry name" value="ANAEROBIC SULFITE REDUCTASE SUBUNIT A"/>
    <property type="match status" value="1"/>
</dbReference>
<sequence length="395" mass="42919">MTGDPAAQPLYSTSEPADDVAMSGNAESPGAAAFDAAGLHRLVEVLIERGYRVIGPTLRDSAIVLDELQSAADLPRGWGVDVAPGHYRVRRRDDDAAFGHSSGPQSWKQFLHPPRRRLWSGTRDGFSEAEADEPAPRYAFLGVRGCDLAAIATLDRVLGRGQFPDTSFVRRHRQIFVVAVNCTEPGGLCFCASMGTGPAAGPGYDLALTERPDADGVTYVVDVGTREGADVLAAVPHRAADDAEIGSARAAVQAASQRMGRQMPDTDLRDLLFRSRESPQWEEVASRCLTCGNCTMVCPTCFCTSTEDVSDLTGDHAERWQNWASCFEPDFTYIHGGGSVRQSGASRYRHWLTHKLGTWHDQFDMSGCVGCGRCIAWCPTGIDITEEMNKMARDD</sequence>
<evidence type="ECO:0000259" key="5">
    <source>
        <dbReference type="PROSITE" id="PS51379"/>
    </source>
</evidence>
<dbReference type="HOGENOM" id="CLU_046702_1_0_11"/>
<dbReference type="Proteomes" id="UP000003653">
    <property type="component" value="Unassembled WGS sequence"/>
</dbReference>
<dbReference type="EMBL" id="ADNV01000293">
    <property type="protein sequence ID" value="EFG75915.1"/>
    <property type="molecule type" value="Genomic_DNA"/>
</dbReference>
<evidence type="ECO:0000313" key="6">
    <source>
        <dbReference type="EMBL" id="EFG75915.1"/>
    </source>
</evidence>
<keyword evidence="2" id="KW-0408">Iron</keyword>
<keyword evidence="3" id="KW-0411">Iron-sulfur</keyword>
<feature type="domain" description="4Fe-4S ferredoxin-type" evidence="5">
    <location>
        <begin position="359"/>
        <end position="387"/>
    </location>
</feature>
<comment type="caution">
    <text evidence="6">The sequence shown here is derived from an EMBL/GenBank/DDBJ whole genome shotgun (WGS) entry which is preliminary data.</text>
</comment>
<evidence type="ECO:0000256" key="1">
    <source>
        <dbReference type="ARBA" id="ARBA00022723"/>
    </source>
</evidence>
<feature type="domain" description="4Fe-4S ferredoxin-type" evidence="5">
    <location>
        <begin position="277"/>
        <end position="309"/>
    </location>
</feature>
<name>D5PDC0_9MYCO</name>
<keyword evidence="7" id="KW-1185">Reference proteome</keyword>
<organism evidence="6 7">
    <name type="scientific">Mycobacterium parascrofulaceum ATCC BAA-614</name>
    <dbReference type="NCBI Taxonomy" id="525368"/>
    <lineage>
        <taxon>Bacteria</taxon>
        <taxon>Bacillati</taxon>
        <taxon>Actinomycetota</taxon>
        <taxon>Actinomycetes</taxon>
        <taxon>Mycobacteriales</taxon>
        <taxon>Mycobacteriaceae</taxon>
        <taxon>Mycobacterium</taxon>
        <taxon>Mycobacterium simiae complex</taxon>
    </lineage>
</organism>
<accession>D5PDC0</accession>
<evidence type="ECO:0000256" key="2">
    <source>
        <dbReference type="ARBA" id="ARBA00023004"/>
    </source>
</evidence>
<dbReference type="Pfam" id="PF17179">
    <property type="entry name" value="Fer4_22"/>
    <property type="match status" value="1"/>
</dbReference>
<dbReference type="GO" id="GO:0051536">
    <property type="term" value="F:iron-sulfur cluster binding"/>
    <property type="evidence" value="ECO:0007669"/>
    <property type="project" value="UniProtKB-KW"/>
</dbReference>
<proteinExistence type="predicted"/>
<dbReference type="GO" id="GO:0046872">
    <property type="term" value="F:metal ion binding"/>
    <property type="evidence" value="ECO:0007669"/>
    <property type="project" value="UniProtKB-KW"/>
</dbReference>
<dbReference type="PROSITE" id="PS00198">
    <property type="entry name" value="4FE4S_FER_1"/>
    <property type="match status" value="2"/>
</dbReference>
<evidence type="ECO:0000256" key="3">
    <source>
        <dbReference type="ARBA" id="ARBA00023014"/>
    </source>
</evidence>
<dbReference type="InterPro" id="IPR017900">
    <property type="entry name" value="4Fe4S_Fe_S_CS"/>
</dbReference>